<dbReference type="InterPro" id="IPR010290">
    <property type="entry name" value="TM_effector"/>
</dbReference>
<gene>
    <name evidence="9" type="ORF">KDAU_55710</name>
</gene>
<dbReference type="GO" id="GO:0022857">
    <property type="term" value="F:transmembrane transporter activity"/>
    <property type="evidence" value="ECO:0007669"/>
    <property type="project" value="InterPro"/>
</dbReference>
<evidence type="ECO:0000256" key="6">
    <source>
        <dbReference type="ARBA" id="ARBA00023136"/>
    </source>
</evidence>
<name>A0A401ZN11_9CHLR</name>
<feature type="transmembrane region" description="Helical" evidence="7">
    <location>
        <begin position="78"/>
        <end position="95"/>
    </location>
</feature>
<evidence type="ECO:0000313" key="10">
    <source>
        <dbReference type="Proteomes" id="UP000287224"/>
    </source>
</evidence>
<comment type="caution">
    <text evidence="9">The sequence shown here is derived from an EMBL/GenBank/DDBJ whole genome shotgun (WGS) entry which is preliminary data.</text>
</comment>
<dbReference type="AlphaFoldDB" id="A0A401ZN11"/>
<keyword evidence="5 7" id="KW-1133">Transmembrane helix</keyword>
<accession>A0A401ZN11</accession>
<keyword evidence="4 7" id="KW-0812">Transmembrane</keyword>
<dbReference type="InterPro" id="IPR036259">
    <property type="entry name" value="MFS_trans_sf"/>
</dbReference>
<evidence type="ECO:0000256" key="5">
    <source>
        <dbReference type="ARBA" id="ARBA00022989"/>
    </source>
</evidence>
<keyword evidence="2" id="KW-0813">Transport</keyword>
<evidence type="ECO:0000313" key="9">
    <source>
        <dbReference type="EMBL" id="GCE08242.1"/>
    </source>
</evidence>
<comment type="subcellular location">
    <subcellularLocation>
        <location evidence="1">Cell membrane</location>
        <topology evidence="1">Multi-pass membrane protein</topology>
    </subcellularLocation>
</comment>
<feature type="transmembrane region" description="Helical" evidence="7">
    <location>
        <begin position="323"/>
        <end position="341"/>
    </location>
</feature>
<dbReference type="PANTHER" id="PTHR23513">
    <property type="entry name" value="INTEGRAL MEMBRANE EFFLUX PROTEIN-RELATED"/>
    <property type="match status" value="1"/>
</dbReference>
<dbReference type="SUPFAM" id="SSF103473">
    <property type="entry name" value="MFS general substrate transporter"/>
    <property type="match status" value="1"/>
</dbReference>
<evidence type="ECO:0000256" key="4">
    <source>
        <dbReference type="ARBA" id="ARBA00022692"/>
    </source>
</evidence>
<keyword evidence="6 7" id="KW-0472">Membrane</keyword>
<dbReference type="PROSITE" id="PS50850">
    <property type="entry name" value="MFS"/>
    <property type="match status" value="1"/>
</dbReference>
<evidence type="ECO:0000256" key="1">
    <source>
        <dbReference type="ARBA" id="ARBA00004651"/>
    </source>
</evidence>
<feature type="transmembrane region" description="Helical" evidence="7">
    <location>
        <begin position="391"/>
        <end position="412"/>
    </location>
</feature>
<feature type="transmembrane region" description="Helical" evidence="7">
    <location>
        <begin position="235"/>
        <end position="262"/>
    </location>
</feature>
<dbReference type="InterPro" id="IPR020846">
    <property type="entry name" value="MFS_dom"/>
</dbReference>
<feature type="transmembrane region" description="Helical" evidence="7">
    <location>
        <begin position="43"/>
        <end position="66"/>
    </location>
</feature>
<feature type="transmembrane region" description="Helical" evidence="7">
    <location>
        <begin position="362"/>
        <end position="385"/>
    </location>
</feature>
<dbReference type="CDD" id="cd06173">
    <property type="entry name" value="MFS_MefA_like"/>
    <property type="match status" value="1"/>
</dbReference>
<sequence length="429" mass="46111">MMFTVLRQRNFALLWFGGMISQIGDWLLQVGLPVYVYQLTGSALATSILFLVSFGPNILLGSLAGVFVDRWDRRRTMLIGNLLMALGLLPLLLMHDKSSFWILYPVLFFEAIVSQFILPAENALVPLLVSEERLVTANALNAVGTSVSRLAGGALGGILFGLFGLYTTIGIDLVSFLFVVAMLMLMKMPSQAQAEIAAERLAAEKVSARLPDWRTLGAEWLDGIRVIWRRPPLRVLFVMLAAQCLGEGVFGIMLVIFVKLVLNGGATAYGVLLGIQAVGSLLGGLVMGQFGTRAAPARLLGVCTCIFGFIDLLIIDLPLFVKGGVVLVGVLFVLVGIPAAGMQASRQTLNQILVEDRLRGRVFGATQAMMALMQLIGMILAGLLGDRLGPVLLLNIQGSVYFLSGVLALLTLGGMMLKRQEVSGETVGV</sequence>
<feature type="transmembrane region" description="Helical" evidence="7">
    <location>
        <begin position="299"/>
        <end position="317"/>
    </location>
</feature>
<reference evidence="10" key="1">
    <citation type="submission" date="2018-12" db="EMBL/GenBank/DDBJ databases">
        <title>Tengunoibacter tsumagoiensis gen. nov., sp. nov., Dictyobacter kobayashii sp. nov., D. alpinus sp. nov., and D. joshuensis sp. nov. and description of Dictyobacteraceae fam. nov. within the order Ktedonobacterales isolated from Tengu-no-mugimeshi.</title>
        <authorList>
            <person name="Wang C.M."/>
            <person name="Zheng Y."/>
            <person name="Sakai Y."/>
            <person name="Toyoda A."/>
            <person name="Minakuchi Y."/>
            <person name="Abe K."/>
            <person name="Yokota A."/>
            <person name="Yabe S."/>
        </authorList>
    </citation>
    <scope>NUCLEOTIDE SEQUENCE [LARGE SCALE GENOMIC DNA]</scope>
    <source>
        <strain evidence="10">S-27</strain>
    </source>
</reference>
<dbReference type="Proteomes" id="UP000287224">
    <property type="component" value="Unassembled WGS sequence"/>
</dbReference>
<keyword evidence="3" id="KW-1003">Cell membrane</keyword>
<dbReference type="Pfam" id="PF05977">
    <property type="entry name" value="MFS_3"/>
    <property type="match status" value="1"/>
</dbReference>
<proteinExistence type="predicted"/>
<protein>
    <submittedName>
        <fullName evidence="9">MFS transporter</fullName>
    </submittedName>
</protein>
<feature type="transmembrane region" description="Helical" evidence="7">
    <location>
        <begin position="12"/>
        <end position="37"/>
    </location>
</feature>
<feature type="transmembrane region" description="Helical" evidence="7">
    <location>
        <begin position="268"/>
        <end position="287"/>
    </location>
</feature>
<evidence type="ECO:0000256" key="2">
    <source>
        <dbReference type="ARBA" id="ARBA00022448"/>
    </source>
</evidence>
<keyword evidence="10" id="KW-1185">Reference proteome</keyword>
<evidence type="ECO:0000256" key="7">
    <source>
        <dbReference type="SAM" id="Phobius"/>
    </source>
</evidence>
<feature type="transmembrane region" description="Helical" evidence="7">
    <location>
        <begin position="169"/>
        <end position="186"/>
    </location>
</feature>
<organism evidence="9 10">
    <name type="scientific">Dictyobacter aurantiacus</name>
    <dbReference type="NCBI Taxonomy" id="1936993"/>
    <lineage>
        <taxon>Bacteria</taxon>
        <taxon>Bacillati</taxon>
        <taxon>Chloroflexota</taxon>
        <taxon>Ktedonobacteria</taxon>
        <taxon>Ktedonobacterales</taxon>
        <taxon>Dictyobacteraceae</taxon>
        <taxon>Dictyobacter</taxon>
    </lineage>
</organism>
<evidence type="ECO:0000259" key="8">
    <source>
        <dbReference type="PROSITE" id="PS50850"/>
    </source>
</evidence>
<dbReference type="EMBL" id="BIFQ01000002">
    <property type="protein sequence ID" value="GCE08242.1"/>
    <property type="molecule type" value="Genomic_DNA"/>
</dbReference>
<dbReference type="Gene3D" id="1.20.1250.20">
    <property type="entry name" value="MFS general substrate transporter like domains"/>
    <property type="match status" value="1"/>
</dbReference>
<evidence type="ECO:0000256" key="3">
    <source>
        <dbReference type="ARBA" id="ARBA00022475"/>
    </source>
</evidence>
<feature type="domain" description="Major facilitator superfamily (MFS) profile" evidence="8">
    <location>
        <begin position="10"/>
        <end position="423"/>
    </location>
</feature>
<dbReference type="GO" id="GO:0005886">
    <property type="term" value="C:plasma membrane"/>
    <property type="evidence" value="ECO:0007669"/>
    <property type="project" value="UniProtKB-SubCell"/>
</dbReference>
<dbReference type="PANTHER" id="PTHR23513:SF6">
    <property type="entry name" value="MAJOR FACILITATOR SUPERFAMILY ASSOCIATED DOMAIN-CONTAINING PROTEIN"/>
    <property type="match status" value="1"/>
</dbReference>